<comment type="caution">
    <text evidence="6">The sequence shown here is derived from an EMBL/GenBank/DDBJ whole genome shotgun (WGS) entry which is preliminary data.</text>
</comment>
<dbReference type="SUPFAM" id="SSF46785">
    <property type="entry name" value="Winged helix' DNA-binding domain"/>
    <property type="match status" value="1"/>
</dbReference>
<dbReference type="EMBL" id="BSTJ01000007">
    <property type="protein sequence ID" value="GLY77130.1"/>
    <property type="molecule type" value="Genomic_DNA"/>
</dbReference>
<comment type="similarity">
    <text evidence="1">Belongs to the LysR transcriptional regulatory family.</text>
</comment>
<dbReference type="InterPro" id="IPR036388">
    <property type="entry name" value="WH-like_DNA-bd_sf"/>
</dbReference>
<dbReference type="SUPFAM" id="SSF53850">
    <property type="entry name" value="Periplasmic binding protein-like II"/>
    <property type="match status" value="1"/>
</dbReference>
<dbReference type="Gene3D" id="3.40.190.10">
    <property type="entry name" value="Periplasmic binding protein-like II"/>
    <property type="match status" value="2"/>
</dbReference>
<dbReference type="Pfam" id="PF00126">
    <property type="entry name" value="HTH_1"/>
    <property type="match status" value="1"/>
</dbReference>
<dbReference type="FunFam" id="1.10.10.10:FF:000001">
    <property type="entry name" value="LysR family transcriptional regulator"/>
    <property type="match status" value="1"/>
</dbReference>
<dbReference type="Gene3D" id="1.10.10.10">
    <property type="entry name" value="Winged helix-like DNA-binding domain superfamily/Winged helix DNA-binding domain"/>
    <property type="match status" value="1"/>
</dbReference>
<evidence type="ECO:0000256" key="3">
    <source>
        <dbReference type="ARBA" id="ARBA00023125"/>
    </source>
</evidence>
<reference evidence="6" key="1">
    <citation type="submission" date="2023-03" db="EMBL/GenBank/DDBJ databases">
        <title>Actinoallomurus iriomotensis NBRC 103681.</title>
        <authorList>
            <person name="Ichikawa N."/>
            <person name="Sato H."/>
            <person name="Tonouchi N."/>
        </authorList>
    </citation>
    <scope>NUCLEOTIDE SEQUENCE</scope>
    <source>
        <strain evidence="6">NBRC 103681</strain>
    </source>
</reference>
<dbReference type="GO" id="GO:0003700">
    <property type="term" value="F:DNA-binding transcription factor activity"/>
    <property type="evidence" value="ECO:0007669"/>
    <property type="project" value="InterPro"/>
</dbReference>
<accession>A0A9W6RLD9</accession>
<dbReference type="Pfam" id="PF03466">
    <property type="entry name" value="LysR_substrate"/>
    <property type="match status" value="1"/>
</dbReference>
<dbReference type="GO" id="GO:0003677">
    <property type="term" value="F:DNA binding"/>
    <property type="evidence" value="ECO:0007669"/>
    <property type="project" value="UniProtKB-KW"/>
</dbReference>
<keyword evidence="3" id="KW-0238">DNA-binding</keyword>
<feature type="domain" description="HTH lysR-type" evidence="5">
    <location>
        <begin position="1"/>
        <end position="58"/>
    </location>
</feature>
<dbReference type="InterPro" id="IPR005119">
    <property type="entry name" value="LysR_subst-bd"/>
</dbReference>
<evidence type="ECO:0000313" key="6">
    <source>
        <dbReference type="EMBL" id="GLY77130.1"/>
    </source>
</evidence>
<dbReference type="Proteomes" id="UP001165135">
    <property type="component" value="Unassembled WGS sequence"/>
</dbReference>
<dbReference type="InterPro" id="IPR000847">
    <property type="entry name" value="LysR_HTH_N"/>
</dbReference>
<sequence>MELRHLRYFVVVAEEGSMNRAAQRLLTSQPSLSRQIIDLERQLDVRLLERTSRGVRLTPAGETLLPHAHQLLAMADATRETVAGTTALRQSVTIGVPPGTDGPWLIEVVDTIRERVPRAAPDFVEANSSEQLRMLRQGRLDICIVHQAPPDGHTVRKLHEEPLGIAVRPGHPLSAKATYRLGDLDGLRTLLHSQDQVPTQQHGLIAAAQAAGVRPHWHFARFTEHAYAHAYATEADAVLVGAHTAAAQLPAWRWGALTDLSLMMTTWLATEPNTRAVVREVAERIIGR</sequence>
<evidence type="ECO:0000313" key="7">
    <source>
        <dbReference type="Proteomes" id="UP001165135"/>
    </source>
</evidence>
<dbReference type="AlphaFoldDB" id="A0A9W6RLD9"/>
<proteinExistence type="inferred from homology"/>
<evidence type="ECO:0000256" key="1">
    <source>
        <dbReference type="ARBA" id="ARBA00009437"/>
    </source>
</evidence>
<dbReference type="RefSeq" id="WP_285626255.1">
    <property type="nucleotide sequence ID" value="NZ_BSTJ01000007.1"/>
</dbReference>
<dbReference type="PANTHER" id="PTHR30346:SF0">
    <property type="entry name" value="HCA OPERON TRANSCRIPTIONAL ACTIVATOR HCAR"/>
    <property type="match status" value="1"/>
</dbReference>
<evidence type="ECO:0000256" key="4">
    <source>
        <dbReference type="ARBA" id="ARBA00023163"/>
    </source>
</evidence>
<evidence type="ECO:0000259" key="5">
    <source>
        <dbReference type="PROSITE" id="PS50931"/>
    </source>
</evidence>
<dbReference type="InterPro" id="IPR036390">
    <property type="entry name" value="WH_DNA-bd_sf"/>
</dbReference>
<protein>
    <submittedName>
        <fullName evidence="6">LysR family transcriptional regulator</fullName>
    </submittedName>
</protein>
<dbReference type="PANTHER" id="PTHR30346">
    <property type="entry name" value="TRANSCRIPTIONAL DUAL REGULATOR HCAR-RELATED"/>
    <property type="match status" value="1"/>
</dbReference>
<dbReference type="PROSITE" id="PS50931">
    <property type="entry name" value="HTH_LYSR"/>
    <property type="match status" value="1"/>
</dbReference>
<organism evidence="6 7">
    <name type="scientific">Actinoallomurus iriomotensis</name>
    <dbReference type="NCBI Taxonomy" id="478107"/>
    <lineage>
        <taxon>Bacteria</taxon>
        <taxon>Bacillati</taxon>
        <taxon>Actinomycetota</taxon>
        <taxon>Actinomycetes</taxon>
        <taxon>Streptosporangiales</taxon>
        <taxon>Thermomonosporaceae</taxon>
        <taxon>Actinoallomurus</taxon>
    </lineage>
</organism>
<keyword evidence="2" id="KW-0805">Transcription regulation</keyword>
<gene>
    <name evidence="6" type="ORF">Airi01_053970</name>
</gene>
<evidence type="ECO:0000256" key="2">
    <source>
        <dbReference type="ARBA" id="ARBA00023015"/>
    </source>
</evidence>
<dbReference type="GO" id="GO:0032993">
    <property type="term" value="C:protein-DNA complex"/>
    <property type="evidence" value="ECO:0007669"/>
    <property type="project" value="TreeGrafter"/>
</dbReference>
<name>A0A9W6RLD9_9ACTN</name>
<keyword evidence="4" id="KW-0804">Transcription</keyword>
<dbReference type="PRINTS" id="PR00039">
    <property type="entry name" value="HTHLYSR"/>
</dbReference>